<comment type="catalytic activity">
    <reaction evidence="14">
        <text>L-threonyl-[protein] + ATP = O-phospho-L-threonyl-[protein] + ADP + H(+)</text>
        <dbReference type="Rhea" id="RHEA:46608"/>
        <dbReference type="Rhea" id="RHEA-COMP:11060"/>
        <dbReference type="Rhea" id="RHEA-COMP:11605"/>
        <dbReference type="ChEBI" id="CHEBI:15378"/>
        <dbReference type="ChEBI" id="CHEBI:30013"/>
        <dbReference type="ChEBI" id="CHEBI:30616"/>
        <dbReference type="ChEBI" id="CHEBI:61977"/>
        <dbReference type="ChEBI" id="CHEBI:456216"/>
        <dbReference type="EC" id="2.7.11.1"/>
    </reaction>
</comment>
<evidence type="ECO:0000256" key="15">
    <source>
        <dbReference type="ARBA" id="ARBA00048679"/>
    </source>
</evidence>
<evidence type="ECO:0000256" key="5">
    <source>
        <dbReference type="ARBA" id="ARBA00022490"/>
    </source>
</evidence>
<keyword evidence="10 16" id="KW-0067">ATP-binding</keyword>
<comment type="caution">
    <text evidence="20">The sequence shown here is derived from an EMBL/GenBank/DDBJ whole genome shotgun (WGS) entry which is preliminary data.</text>
</comment>
<reference evidence="20" key="1">
    <citation type="submission" date="2019-11" db="EMBL/GenBank/DDBJ databases">
        <authorList>
            <person name="Liu Y."/>
            <person name="Hou J."/>
            <person name="Li T.-Q."/>
            <person name="Guan C.-H."/>
            <person name="Wu X."/>
            <person name="Wu H.-Z."/>
            <person name="Ling F."/>
            <person name="Zhang R."/>
            <person name="Shi X.-G."/>
            <person name="Ren J.-P."/>
            <person name="Chen E.-F."/>
            <person name="Sun J.-M."/>
        </authorList>
    </citation>
    <scope>NUCLEOTIDE SEQUENCE</scope>
    <source>
        <strain evidence="20">Adult_tree_wgs_1</strain>
        <tissue evidence="20">Leaves</tissue>
    </source>
</reference>
<evidence type="ECO:0000256" key="9">
    <source>
        <dbReference type="ARBA" id="ARBA00022741"/>
    </source>
</evidence>
<evidence type="ECO:0000256" key="17">
    <source>
        <dbReference type="SAM" id="MobiDB-lite"/>
    </source>
</evidence>
<dbReference type="FunFam" id="1.10.510.10:FF:000430">
    <property type="entry name" value="Protein kinase superfamily protein"/>
    <property type="match status" value="1"/>
</dbReference>
<dbReference type="InterPro" id="IPR047117">
    <property type="entry name" value="PERK1-13-like"/>
</dbReference>
<evidence type="ECO:0000313" key="20">
    <source>
        <dbReference type="EMBL" id="KAF7151852.1"/>
    </source>
</evidence>
<keyword evidence="6" id="KW-0723">Serine/threonine-protein kinase</keyword>
<dbReference type="PROSITE" id="PS00107">
    <property type="entry name" value="PROTEIN_KINASE_ATP"/>
    <property type="match status" value="1"/>
</dbReference>
<dbReference type="GO" id="GO:0005886">
    <property type="term" value="C:plasma membrane"/>
    <property type="evidence" value="ECO:0007669"/>
    <property type="project" value="UniProtKB-SubCell"/>
</dbReference>
<feature type="domain" description="Protein kinase" evidence="19">
    <location>
        <begin position="256"/>
        <end position="519"/>
    </location>
</feature>
<keyword evidence="13" id="KW-0676">Redox-active center</keyword>
<evidence type="ECO:0000256" key="4">
    <source>
        <dbReference type="ARBA" id="ARBA00012513"/>
    </source>
</evidence>
<dbReference type="Pfam" id="PF07714">
    <property type="entry name" value="PK_Tyr_Ser-Thr"/>
    <property type="match status" value="1"/>
</dbReference>
<evidence type="ECO:0000256" key="10">
    <source>
        <dbReference type="ARBA" id="ARBA00022840"/>
    </source>
</evidence>
<dbReference type="EC" id="2.7.11.1" evidence="4"/>
<name>A0A834HD27_RHOSS</name>
<feature type="transmembrane region" description="Helical" evidence="18">
    <location>
        <begin position="172"/>
        <end position="197"/>
    </location>
</feature>
<accession>A0A834HD27</accession>
<evidence type="ECO:0000256" key="18">
    <source>
        <dbReference type="SAM" id="Phobius"/>
    </source>
</evidence>
<dbReference type="Gene3D" id="3.40.30.10">
    <property type="entry name" value="Glutaredoxin"/>
    <property type="match status" value="1"/>
</dbReference>
<evidence type="ECO:0000256" key="2">
    <source>
        <dbReference type="ARBA" id="ARBA00004496"/>
    </source>
</evidence>
<dbReference type="InterPro" id="IPR036249">
    <property type="entry name" value="Thioredoxin-like_sf"/>
</dbReference>
<proteinExistence type="inferred from homology"/>
<evidence type="ECO:0000256" key="7">
    <source>
        <dbReference type="ARBA" id="ARBA00022679"/>
    </source>
</evidence>
<dbReference type="Gene3D" id="3.30.200.20">
    <property type="entry name" value="Phosphorylase Kinase, domain 1"/>
    <property type="match status" value="1"/>
</dbReference>
<dbReference type="GO" id="GO:0005737">
    <property type="term" value="C:cytoplasm"/>
    <property type="evidence" value="ECO:0007669"/>
    <property type="project" value="UniProtKB-SubCell"/>
</dbReference>
<dbReference type="InterPro" id="IPR011905">
    <property type="entry name" value="GlrX-like_pln_2"/>
</dbReference>
<keyword evidence="12 18" id="KW-0472">Membrane</keyword>
<organism evidence="20 21">
    <name type="scientific">Rhododendron simsii</name>
    <name type="common">Sims's rhododendron</name>
    <dbReference type="NCBI Taxonomy" id="118357"/>
    <lineage>
        <taxon>Eukaryota</taxon>
        <taxon>Viridiplantae</taxon>
        <taxon>Streptophyta</taxon>
        <taxon>Embryophyta</taxon>
        <taxon>Tracheophyta</taxon>
        <taxon>Spermatophyta</taxon>
        <taxon>Magnoliopsida</taxon>
        <taxon>eudicotyledons</taxon>
        <taxon>Gunneridae</taxon>
        <taxon>Pentapetalae</taxon>
        <taxon>asterids</taxon>
        <taxon>Ericales</taxon>
        <taxon>Ericaceae</taxon>
        <taxon>Ericoideae</taxon>
        <taxon>Rhodoreae</taxon>
        <taxon>Rhododendron</taxon>
    </lineage>
</organism>
<dbReference type="Gene3D" id="1.10.510.10">
    <property type="entry name" value="Transferase(Phosphotransferase) domain 1"/>
    <property type="match status" value="1"/>
</dbReference>
<dbReference type="Pfam" id="PF00462">
    <property type="entry name" value="Glutaredoxin"/>
    <property type="match status" value="1"/>
</dbReference>
<sequence>MSHTIKTLFSDFGVNPSIQELDEIPRGREIEAALISRGCSPAVPAVFIGGELVGGANEVMSLHLKRSLVPMLRKAGALWVYLFTIFDSAIYKSWLRPGRETGPTWKNQSPCNQVVHIARSSSGPTFDWGWSLTQESSSSDHDPMANFVTPLKQKKCLVRGFLRRLYWMSSSLAAIVGSVGGAIALVIIMGFGCYCFLKHSNSSNRNSESGSSDPSAVVELKRGGGTSSSTVPPTAGPHGTAAQFTVEELEQATKNFHESNLIGYGSFGLVYKGLLRDGNFVVIKRRTGAPSQEFIEEIWHRHLVTLLGFCQERGYQMLVFEHLPNGSMCNHLYDTGLESTPKLEFKQRISIGLGAAKGLCHLHSQKPPVVHGNFKTANVLVDENFIAKVADAGVFKLLQRIEDAGPSSTSHVNVFLDPEIGQPGMFSETNDVYGFGVLLLELVTGQEASHIDSFGSNESILRWVETHLSSNDLVDRRLVGSFTVEGMKDFIRLALQCMGFPGKRRPKMEMVVSELDRILEKEITLTTVMGEGSTTVVIPGSQLFTSEIG</sequence>
<keyword evidence="8 18" id="KW-0812">Transmembrane</keyword>
<dbReference type="InterPro" id="IPR000719">
    <property type="entry name" value="Prot_kinase_dom"/>
</dbReference>
<evidence type="ECO:0000256" key="13">
    <source>
        <dbReference type="ARBA" id="ARBA00023284"/>
    </source>
</evidence>
<keyword evidence="6" id="KW-0418">Kinase</keyword>
<dbReference type="EMBL" id="WJXA01000002">
    <property type="protein sequence ID" value="KAF7151852.1"/>
    <property type="molecule type" value="Genomic_DNA"/>
</dbReference>
<dbReference type="InterPro" id="IPR002109">
    <property type="entry name" value="Glutaredoxin"/>
</dbReference>
<dbReference type="CDD" id="cd03419">
    <property type="entry name" value="GRX_GRXh_1_2_like"/>
    <property type="match status" value="1"/>
</dbReference>
<comment type="catalytic activity">
    <reaction evidence="15">
        <text>L-seryl-[protein] + ATP = O-phospho-L-seryl-[protein] + ADP + H(+)</text>
        <dbReference type="Rhea" id="RHEA:17989"/>
        <dbReference type="Rhea" id="RHEA-COMP:9863"/>
        <dbReference type="Rhea" id="RHEA-COMP:11604"/>
        <dbReference type="ChEBI" id="CHEBI:15378"/>
        <dbReference type="ChEBI" id="CHEBI:29999"/>
        <dbReference type="ChEBI" id="CHEBI:30616"/>
        <dbReference type="ChEBI" id="CHEBI:83421"/>
        <dbReference type="ChEBI" id="CHEBI:456216"/>
        <dbReference type="EC" id="2.7.11.1"/>
    </reaction>
</comment>
<comment type="subcellular location">
    <subcellularLocation>
        <location evidence="1">Cell membrane</location>
        <topology evidence="1">Single-pass membrane protein</topology>
    </subcellularLocation>
    <subcellularLocation>
        <location evidence="2">Cytoplasm</location>
    </subcellularLocation>
</comment>
<keyword evidence="9 16" id="KW-0547">Nucleotide-binding</keyword>
<dbReference type="InterPro" id="IPR017441">
    <property type="entry name" value="Protein_kinase_ATP_BS"/>
</dbReference>
<evidence type="ECO:0000256" key="8">
    <source>
        <dbReference type="ARBA" id="ARBA00022692"/>
    </source>
</evidence>
<evidence type="ECO:0000256" key="16">
    <source>
        <dbReference type="PROSITE-ProRule" id="PRU10141"/>
    </source>
</evidence>
<gene>
    <name evidence="20" type="ORF">RHSIM_Rhsim02G0012400</name>
</gene>
<keyword evidence="21" id="KW-1185">Reference proteome</keyword>
<comment type="similarity">
    <text evidence="3">Belongs to the glutaredoxin family. CC-type subfamily.</text>
</comment>
<dbReference type="InterPro" id="IPR001245">
    <property type="entry name" value="Ser-Thr/Tyr_kinase_cat_dom"/>
</dbReference>
<feature type="region of interest" description="Disordered" evidence="17">
    <location>
        <begin position="203"/>
        <end position="239"/>
    </location>
</feature>
<dbReference type="SUPFAM" id="SSF52833">
    <property type="entry name" value="Thioredoxin-like"/>
    <property type="match status" value="1"/>
</dbReference>
<dbReference type="PANTHER" id="PTHR47982">
    <property type="entry name" value="PROLINE-RICH RECEPTOR-LIKE PROTEIN KINASE PERK4"/>
    <property type="match status" value="1"/>
</dbReference>
<evidence type="ECO:0000256" key="6">
    <source>
        <dbReference type="ARBA" id="ARBA00022527"/>
    </source>
</evidence>
<evidence type="ECO:0000259" key="19">
    <source>
        <dbReference type="PROSITE" id="PS50011"/>
    </source>
</evidence>
<keyword evidence="5" id="KW-0963">Cytoplasm</keyword>
<dbReference type="AlphaFoldDB" id="A0A834HD27"/>
<keyword evidence="7" id="KW-0808">Transferase</keyword>
<dbReference type="PROSITE" id="PS50011">
    <property type="entry name" value="PROTEIN_KINASE_DOM"/>
    <property type="match status" value="1"/>
</dbReference>
<dbReference type="Proteomes" id="UP000626092">
    <property type="component" value="Unassembled WGS sequence"/>
</dbReference>
<evidence type="ECO:0000256" key="1">
    <source>
        <dbReference type="ARBA" id="ARBA00004162"/>
    </source>
</evidence>
<dbReference type="InterPro" id="IPR011009">
    <property type="entry name" value="Kinase-like_dom_sf"/>
</dbReference>
<dbReference type="PANTHER" id="PTHR47982:SF54">
    <property type="entry name" value="PROTEIN KINASE SUPERFAMILY PROTEIN"/>
    <property type="match status" value="1"/>
</dbReference>
<keyword evidence="11 18" id="KW-1133">Transmembrane helix</keyword>
<evidence type="ECO:0000313" key="21">
    <source>
        <dbReference type="Proteomes" id="UP000626092"/>
    </source>
</evidence>
<evidence type="ECO:0000256" key="3">
    <source>
        <dbReference type="ARBA" id="ARBA00007568"/>
    </source>
</evidence>
<dbReference type="GO" id="GO:0004674">
    <property type="term" value="F:protein serine/threonine kinase activity"/>
    <property type="evidence" value="ECO:0007669"/>
    <property type="project" value="UniProtKB-KW"/>
</dbReference>
<dbReference type="OrthoDB" id="4062651at2759"/>
<feature type="binding site" evidence="16">
    <location>
        <position position="284"/>
    </location>
    <ligand>
        <name>ATP</name>
        <dbReference type="ChEBI" id="CHEBI:30616"/>
    </ligand>
</feature>
<dbReference type="SUPFAM" id="SSF56112">
    <property type="entry name" value="Protein kinase-like (PK-like)"/>
    <property type="match status" value="1"/>
</dbReference>
<dbReference type="NCBIfam" id="TIGR02189">
    <property type="entry name" value="GlrX-like_plant"/>
    <property type="match status" value="1"/>
</dbReference>
<evidence type="ECO:0000256" key="11">
    <source>
        <dbReference type="ARBA" id="ARBA00022989"/>
    </source>
</evidence>
<feature type="compositionally biased region" description="Low complexity" evidence="17">
    <location>
        <begin position="203"/>
        <end position="215"/>
    </location>
</feature>
<dbReference type="PROSITE" id="PS51354">
    <property type="entry name" value="GLUTAREDOXIN_2"/>
    <property type="match status" value="1"/>
</dbReference>
<evidence type="ECO:0000256" key="12">
    <source>
        <dbReference type="ARBA" id="ARBA00023136"/>
    </source>
</evidence>
<dbReference type="GO" id="GO:0005524">
    <property type="term" value="F:ATP binding"/>
    <property type="evidence" value="ECO:0007669"/>
    <property type="project" value="UniProtKB-UniRule"/>
</dbReference>
<evidence type="ECO:0000256" key="14">
    <source>
        <dbReference type="ARBA" id="ARBA00047899"/>
    </source>
</evidence>
<protein>
    <recommendedName>
        <fullName evidence="4">non-specific serine/threonine protein kinase</fullName>
        <ecNumber evidence="4">2.7.11.1</ecNumber>
    </recommendedName>
</protein>